<sequence>MFVADRSCVEEVKLVLKFGDKEAIFNALRAMKHPNYISFGLCCVEDSIQISAQRMTRRYGEDQQISRSRATGLGGSLLFDRAPGRYQPECGSGSTQEKIATWDFLCSEQTSGGPAYLPIAIKAARFSPCGGSPSRVQPYQTQRLFYNGYLAVLENTIDMHNNSLSRKDC</sequence>
<gene>
    <name evidence="1" type="ORF">KSP40_PGU014334</name>
</gene>
<dbReference type="Proteomes" id="UP001412067">
    <property type="component" value="Unassembled WGS sequence"/>
</dbReference>
<accession>A0ABR2LXF3</accession>
<proteinExistence type="predicted"/>
<name>A0ABR2LXF3_9ASPA</name>
<comment type="caution">
    <text evidence="1">The sequence shown here is derived from an EMBL/GenBank/DDBJ whole genome shotgun (WGS) entry which is preliminary data.</text>
</comment>
<organism evidence="1 2">
    <name type="scientific">Platanthera guangdongensis</name>
    <dbReference type="NCBI Taxonomy" id="2320717"/>
    <lineage>
        <taxon>Eukaryota</taxon>
        <taxon>Viridiplantae</taxon>
        <taxon>Streptophyta</taxon>
        <taxon>Embryophyta</taxon>
        <taxon>Tracheophyta</taxon>
        <taxon>Spermatophyta</taxon>
        <taxon>Magnoliopsida</taxon>
        <taxon>Liliopsida</taxon>
        <taxon>Asparagales</taxon>
        <taxon>Orchidaceae</taxon>
        <taxon>Orchidoideae</taxon>
        <taxon>Orchideae</taxon>
        <taxon>Orchidinae</taxon>
        <taxon>Platanthera</taxon>
    </lineage>
</organism>
<evidence type="ECO:0000313" key="2">
    <source>
        <dbReference type="Proteomes" id="UP001412067"/>
    </source>
</evidence>
<reference evidence="1 2" key="1">
    <citation type="journal article" date="2022" name="Nat. Plants">
        <title>Genomes of leafy and leafless Platanthera orchids illuminate the evolution of mycoheterotrophy.</title>
        <authorList>
            <person name="Li M.H."/>
            <person name="Liu K.W."/>
            <person name="Li Z."/>
            <person name="Lu H.C."/>
            <person name="Ye Q.L."/>
            <person name="Zhang D."/>
            <person name="Wang J.Y."/>
            <person name="Li Y.F."/>
            <person name="Zhong Z.M."/>
            <person name="Liu X."/>
            <person name="Yu X."/>
            <person name="Liu D.K."/>
            <person name="Tu X.D."/>
            <person name="Liu B."/>
            <person name="Hao Y."/>
            <person name="Liao X.Y."/>
            <person name="Jiang Y.T."/>
            <person name="Sun W.H."/>
            <person name="Chen J."/>
            <person name="Chen Y.Q."/>
            <person name="Ai Y."/>
            <person name="Zhai J.W."/>
            <person name="Wu S.S."/>
            <person name="Zhou Z."/>
            <person name="Hsiao Y.Y."/>
            <person name="Wu W.L."/>
            <person name="Chen Y.Y."/>
            <person name="Lin Y.F."/>
            <person name="Hsu J.L."/>
            <person name="Li C.Y."/>
            <person name="Wang Z.W."/>
            <person name="Zhao X."/>
            <person name="Zhong W.Y."/>
            <person name="Ma X.K."/>
            <person name="Ma L."/>
            <person name="Huang J."/>
            <person name="Chen G.Z."/>
            <person name="Huang M.Z."/>
            <person name="Huang L."/>
            <person name="Peng D.H."/>
            <person name="Luo Y.B."/>
            <person name="Zou S.Q."/>
            <person name="Chen S.P."/>
            <person name="Lan S."/>
            <person name="Tsai W.C."/>
            <person name="Van de Peer Y."/>
            <person name="Liu Z.J."/>
        </authorList>
    </citation>
    <scope>NUCLEOTIDE SEQUENCE [LARGE SCALE GENOMIC DNA]</scope>
    <source>
        <strain evidence="1">Lor288</strain>
    </source>
</reference>
<dbReference type="EMBL" id="JBBWWR010000014">
    <property type="protein sequence ID" value="KAK8953518.1"/>
    <property type="molecule type" value="Genomic_DNA"/>
</dbReference>
<evidence type="ECO:0000313" key="1">
    <source>
        <dbReference type="EMBL" id="KAK8953518.1"/>
    </source>
</evidence>
<protein>
    <submittedName>
        <fullName evidence="1">Uncharacterized protein</fullName>
    </submittedName>
</protein>
<keyword evidence="2" id="KW-1185">Reference proteome</keyword>